<dbReference type="PROSITE" id="PS50164">
    <property type="entry name" value="GIY_YIG"/>
    <property type="match status" value="1"/>
</dbReference>
<dbReference type="PROSITE" id="PS50165">
    <property type="entry name" value="UVRC"/>
    <property type="match status" value="1"/>
</dbReference>
<dbReference type="CDD" id="cd10434">
    <property type="entry name" value="GIY-YIG_UvrC_Cho"/>
    <property type="match status" value="1"/>
</dbReference>
<evidence type="ECO:0000313" key="11">
    <source>
        <dbReference type="EMBL" id="SDD24466.1"/>
    </source>
</evidence>
<dbReference type="InterPro" id="IPR001943">
    <property type="entry name" value="UVR_dom"/>
</dbReference>
<dbReference type="GO" id="GO:0009381">
    <property type="term" value="F:excinuclease ABC activity"/>
    <property type="evidence" value="ECO:0007669"/>
    <property type="project" value="UniProtKB-UniRule"/>
</dbReference>
<sequence>MTQQNDRPTGQAVIADYVRRLDASPGVYRMLGEKGEVLYVGKARSLKARVSNYARGHGHTARIARMIRETHSMMFLTTRTETEALLLEQNLIKQLKPRYNVLLRDDKSFPNILVAKSHAFPQIKKHRGAKSEPGNYYGPFAGAGAVNRTLNQLQRVFLLRNCTDAVFESRTRPCLLYQIKRCSAPCVGRISEADYGALVDDAEQFLRGRSTRIQADLAAEMAAAAEAMEYERAAALRDRIKALTAVQSVQAINPRGIAEADLVALHLEGGQACVQVFFIRGNQSWGNRDFYPRLGGAESPDEVMQAFLMQFYDNKVPPRMVLLSHGVEDMDLMRDALSDKAGRKVVLGVPQRGEKAEMVENALRNARESLARRMSESAAQMKLLEGLAEAFDLPAAPRRIEVYDNSHIMGSNAVGGMVVAGPEGWIKGQYRKFNIKGTEITPGDDFGMMKEVLTRRFSRLLKEDPDRESEAWPDLLLIDGGAGQVSAVHEIMADLGVEDIPMIGVAKGQDRDHGKEEFHRFGQRPFALRMNDPVLYFVQRMRDEAHRWAIGTHRAKRAKAVSATPLDEVPGVGASRKRALLAHFGSAKAVSRAAVADLTAVEGISAGLAQKIYDHFRG</sequence>
<dbReference type="OrthoDB" id="9804933at2"/>
<evidence type="ECO:0000256" key="2">
    <source>
        <dbReference type="ARBA" id="ARBA00022763"/>
    </source>
</evidence>
<dbReference type="AlphaFoldDB" id="A0A1G6T7C5"/>
<comment type="subcellular location">
    <subcellularLocation>
        <location evidence="7">Cytoplasm</location>
    </subcellularLocation>
</comment>
<dbReference type="GO" id="GO:0003677">
    <property type="term" value="F:DNA binding"/>
    <property type="evidence" value="ECO:0007669"/>
    <property type="project" value="UniProtKB-UniRule"/>
</dbReference>
<reference evidence="11 12" key="1">
    <citation type="submission" date="2016-10" db="EMBL/GenBank/DDBJ databases">
        <authorList>
            <person name="de Groot N.N."/>
        </authorList>
    </citation>
    <scope>NUCLEOTIDE SEQUENCE [LARGE SCALE GENOMIC DNA]</scope>
    <source>
        <strain evidence="11 12">DSM 22220</strain>
    </source>
</reference>
<dbReference type="InterPro" id="IPR000305">
    <property type="entry name" value="GIY-YIG_endonuc"/>
</dbReference>
<dbReference type="GO" id="GO:0006289">
    <property type="term" value="P:nucleotide-excision repair"/>
    <property type="evidence" value="ECO:0007669"/>
    <property type="project" value="UniProtKB-UniRule"/>
</dbReference>
<evidence type="ECO:0000256" key="5">
    <source>
        <dbReference type="ARBA" id="ARBA00023204"/>
    </source>
</evidence>
<keyword evidence="4 7" id="KW-0267">Excision nuclease</keyword>
<dbReference type="InterPro" id="IPR036876">
    <property type="entry name" value="UVR_dom_sf"/>
</dbReference>
<comment type="function">
    <text evidence="7">The UvrABC repair system catalyzes the recognition and processing of DNA lesions. UvrC both incises the 5' and 3' sides of the lesion. The N-terminal half is responsible for the 3' incision and the C-terminal half is responsible for the 5' incision.</text>
</comment>
<accession>A0A1G6T7C5</accession>
<dbReference type="RefSeq" id="WP_090520060.1">
    <property type="nucleotide sequence ID" value="NZ_FNAH01000001.1"/>
</dbReference>
<dbReference type="InterPro" id="IPR001162">
    <property type="entry name" value="UvrC_RNase_H_dom"/>
</dbReference>
<dbReference type="SUPFAM" id="SSF47781">
    <property type="entry name" value="RuvA domain 2-like"/>
    <property type="match status" value="1"/>
</dbReference>
<evidence type="ECO:0000256" key="4">
    <source>
        <dbReference type="ARBA" id="ARBA00022881"/>
    </source>
</evidence>
<dbReference type="SMART" id="SM00465">
    <property type="entry name" value="GIYc"/>
    <property type="match status" value="1"/>
</dbReference>
<keyword evidence="2 7" id="KW-0227">DNA damage</keyword>
<evidence type="ECO:0000259" key="10">
    <source>
        <dbReference type="PROSITE" id="PS50165"/>
    </source>
</evidence>
<dbReference type="InterPro" id="IPR003583">
    <property type="entry name" value="Hlx-hairpin-Hlx_DNA-bd_motif"/>
</dbReference>
<dbReference type="Gene3D" id="1.10.150.20">
    <property type="entry name" value="5' to 3' exonuclease, C-terminal subdomain"/>
    <property type="match status" value="1"/>
</dbReference>
<dbReference type="STRING" id="591205.SAMN05421538_101198"/>
<keyword evidence="6 7" id="KW-0742">SOS response</keyword>
<evidence type="ECO:0000256" key="7">
    <source>
        <dbReference type="HAMAP-Rule" id="MF_00203"/>
    </source>
</evidence>
<dbReference type="SMART" id="SM00278">
    <property type="entry name" value="HhH1"/>
    <property type="match status" value="2"/>
</dbReference>
<keyword evidence="12" id="KW-1185">Reference proteome</keyword>
<dbReference type="HAMAP" id="MF_00203">
    <property type="entry name" value="UvrC"/>
    <property type="match status" value="1"/>
</dbReference>
<evidence type="ECO:0000313" key="12">
    <source>
        <dbReference type="Proteomes" id="UP000199344"/>
    </source>
</evidence>
<comment type="subunit">
    <text evidence="7">Interacts with UvrB in an incision complex.</text>
</comment>
<dbReference type="Pfam" id="PF14520">
    <property type="entry name" value="HHH_5"/>
    <property type="match status" value="1"/>
</dbReference>
<dbReference type="InterPro" id="IPR038476">
    <property type="entry name" value="UvrC_RNase_H_dom_sf"/>
</dbReference>
<evidence type="ECO:0000259" key="9">
    <source>
        <dbReference type="PROSITE" id="PS50164"/>
    </source>
</evidence>
<dbReference type="InterPro" id="IPR004791">
    <property type="entry name" value="UvrC"/>
</dbReference>
<dbReference type="InterPro" id="IPR050066">
    <property type="entry name" value="UvrABC_protein_C"/>
</dbReference>
<dbReference type="Gene3D" id="3.40.1440.10">
    <property type="entry name" value="GIY-YIG endonuclease"/>
    <property type="match status" value="1"/>
</dbReference>
<gene>
    <name evidence="7" type="primary">uvrC</name>
    <name evidence="11" type="ORF">SAMN05421538_101198</name>
</gene>
<protein>
    <recommendedName>
        <fullName evidence="7">UvrABC system protein C</fullName>
        <shortName evidence="7">Protein UvrC</shortName>
    </recommendedName>
    <alternativeName>
        <fullName evidence="7">Excinuclease ABC subunit C</fullName>
    </alternativeName>
</protein>
<dbReference type="PANTHER" id="PTHR30562">
    <property type="entry name" value="UVRC/OXIDOREDUCTASE"/>
    <property type="match status" value="1"/>
</dbReference>
<dbReference type="GO" id="GO:0009432">
    <property type="term" value="P:SOS response"/>
    <property type="evidence" value="ECO:0007669"/>
    <property type="project" value="UniProtKB-UniRule"/>
</dbReference>
<dbReference type="Pfam" id="PF02151">
    <property type="entry name" value="UVR"/>
    <property type="match status" value="1"/>
</dbReference>
<dbReference type="Gene3D" id="3.30.420.340">
    <property type="entry name" value="UvrC, RNAse H endonuclease domain"/>
    <property type="match status" value="1"/>
</dbReference>
<dbReference type="InterPro" id="IPR047296">
    <property type="entry name" value="GIY-YIG_UvrC_Cho"/>
</dbReference>
<keyword evidence="1 7" id="KW-0963">Cytoplasm</keyword>
<dbReference type="SUPFAM" id="SSF82771">
    <property type="entry name" value="GIY-YIG endonuclease"/>
    <property type="match status" value="1"/>
</dbReference>
<dbReference type="FunFam" id="3.30.420.340:FF:000001">
    <property type="entry name" value="UvrABC system protein C"/>
    <property type="match status" value="1"/>
</dbReference>
<dbReference type="PROSITE" id="PS50151">
    <property type="entry name" value="UVR"/>
    <property type="match status" value="1"/>
</dbReference>
<organism evidence="11 12">
    <name type="scientific">Paracoccus isoporae</name>
    <dbReference type="NCBI Taxonomy" id="591205"/>
    <lineage>
        <taxon>Bacteria</taxon>
        <taxon>Pseudomonadati</taxon>
        <taxon>Pseudomonadota</taxon>
        <taxon>Alphaproteobacteria</taxon>
        <taxon>Rhodobacterales</taxon>
        <taxon>Paracoccaceae</taxon>
        <taxon>Paracoccus</taxon>
    </lineage>
</organism>
<comment type="similarity">
    <text evidence="7">Belongs to the UvrC family.</text>
</comment>
<feature type="domain" description="UvrC family homology region profile" evidence="10">
    <location>
        <begin position="262"/>
        <end position="492"/>
    </location>
</feature>
<evidence type="ECO:0000256" key="6">
    <source>
        <dbReference type="ARBA" id="ARBA00023236"/>
    </source>
</evidence>
<dbReference type="NCBIfam" id="TIGR00194">
    <property type="entry name" value="uvrC"/>
    <property type="match status" value="1"/>
</dbReference>
<proteinExistence type="inferred from homology"/>
<feature type="domain" description="GIY-YIG" evidence="9">
    <location>
        <begin position="23"/>
        <end position="101"/>
    </location>
</feature>
<dbReference type="FunFam" id="3.40.1440.10:FF:000001">
    <property type="entry name" value="UvrABC system protein C"/>
    <property type="match status" value="1"/>
</dbReference>
<evidence type="ECO:0000256" key="3">
    <source>
        <dbReference type="ARBA" id="ARBA00022769"/>
    </source>
</evidence>
<keyword evidence="5 7" id="KW-0234">DNA repair</keyword>
<name>A0A1G6T7C5_9RHOB</name>
<dbReference type="PANTHER" id="PTHR30562:SF1">
    <property type="entry name" value="UVRABC SYSTEM PROTEIN C"/>
    <property type="match status" value="1"/>
</dbReference>
<dbReference type="Pfam" id="PF01541">
    <property type="entry name" value="GIY-YIG"/>
    <property type="match status" value="1"/>
</dbReference>
<dbReference type="SUPFAM" id="SSF46600">
    <property type="entry name" value="C-terminal UvrC-binding domain of UvrB"/>
    <property type="match status" value="1"/>
</dbReference>
<dbReference type="EMBL" id="FNAH01000001">
    <property type="protein sequence ID" value="SDD24466.1"/>
    <property type="molecule type" value="Genomic_DNA"/>
</dbReference>
<dbReference type="Pfam" id="PF22920">
    <property type="entry name" value="UvrC_RNaseH"/>
    <property type="match status" value="1"/>
</dbReference>
<dbReference type="GO" id="GO:0005737">
    <property type="term" value="C:cytoplasm"/>
    <property type="evidence" value="ECO:0007669"/>
    <property type="project" value="UniProtKB-SubCell"/>
</dbReference>
<evidence type="ECO:0000256" key="1">
    <source>
        <dbReference type="ARBA" id="ARBA00022490"/>
    </source>
</evidence>
<dbReference type="InterPro" id="IPR010994">
    <property type="entry name" value="RuvA_2-like"/>
</dbReference>
<dbReference type="GO" id="GO:0009380">
    <property type="term" value="C:excinuclease repair complex"/>
    <property type="evidence" value="ECO:0007669"/>
    <property type="project" value="InterPro"/>
</dbReference>
<dbReference type="Gene3D" id="4.10.860.10">
    <property type="entry name" value="UVR domain"/>
    <property type="match status" value="1"/>
</dbReference>
<keyword evidence="3 7" id="KW-0228">DNA excision</keyword>
<dbReference type="NCBIfam" id="NF001824">
    <property type="entry name" value="PRK00558.1-5"/>
    <property type="match status" value="1"/>
</dbReference>
<dbReference type="Pfam" id="PF08459">
    <property type="entry name" value="UvrC_RNaseH_dom"/>
    <property type="match status" value="1"/>
</dbReference>
<dbReference type="Proteomes" id="UP000199344">
    <property type="component" value="Unassembled WGS sequence"/>
</dbReference>
<evidence type="ECO:0000259" key="8">
    <source>
        <dbReference type="PROSITE" id="PS50151"/>
    </source>
</evidence>
<feature type="domain" description="UVR" evidence="8">
    <location>
        <begin position="211"/>
        <end position="246"/>
    </location>
</feature>
<dbReference type="InterPro" id="IPR035901">
    <property type="entry name" value="GIY-YIG_endonuc_sf"/>
</dbReference>